<evidence type="ECO:0000313" key="5">
    <source>
        <dbReference type="Proteomes" id="UP000239001"/>
    </source>
</evidence>
<dbReference type="InterPro" id="IPR036291">
    <property type="entry name" value="NAD(P)-bd_dom_sf"/>
</dbReference>
<sequence>MNSPLKVGIVGTGYAAQRRAEAIQEDERSQLLYFAGNRPESIKTFSQTYSIPVLNSWQELATHPELDLVIIANINRDHAQIAKTALQAGKHVIVEYPLAFTAYEGQELINIAKQQNKLLHVEHIELLGGLHNTIRQYLSEIGEVFFARYNTTAIQHIASRRWTYHKELFGFPFIAALSRIHRLTNLFGEVASVSCQSRFWDAPEEGYFTSCLSDAQIKFTSGIIAQATYGKGEVFRYSDRTFELHGTQGSLIFWGEEGKLMRDQEEIPLLSGTRRGLFKKDTQLVLDYLFEQQPLYVNVEDSLYALKVAQAAEQSSITIKTVLL</sequence>
<evidence type="ECO:0000313" key="4">
    <source>
        <dbReference type="EMBL" id="PSF36170.1"/>
    </source>
</evidence>
<dbReference type="Pfam" id="PF01408">
    <property type="entry name" value="GFO_IDH_MocA"/>
    <property type="match status" value="1"/>
</dbReference>
<dbReference type="InterPro" id="IPR000683">
    <property type="entry name" value="Gfo/Idh/MocA-like_OxRdtase_N"/>
</dbReference>
<evidence type="ECO:0000256" key="1">
    <source>
        <dbReference type="ARBA" id="ARBA00010928"/>
    </source>
</evidence>
<dbReference type="OrthoDB" id="455005at2"/>
<dbReference type="PANTHER" id="PTHR43377">
    <property type="entry name" value="BILIVERDIN REDUCTASE A"/>
    <property type="match status" value="1"/>
</dbReference>
<dbReference type="AlphaFoldDB" id="A0A2T1LW96"/>
<comment type="similarity">
    <text evidence="1">Belongs to the Gfo/Idh/MocA family.</text>
</comment>
<dbReference type="GO" id="GO:0000166">
    <property type="term" value="F:nucleotide binding"/>
    <property type="evidence" value="ECO:0007669"/>
    <property type="project" value="InterPro"/>
</dbReference>
<evidence type="ECO:0000259" key="3">
    <source>
        <dbReference type="Pfam" id="PF02894"/>
    </source>
</evidence>
<feature type="domain" description="Gfo/Idh/MocA-like oxidoreductase C-terminal" evidence="3">
    <location>
        <begin position="140"/>
        <end position="317"/>
    </location>
</feature>
<proteinExistence type="inferred from homology"/>
<dbReference type="InterPro" id="IPR051450">
    <property type="entry name" value="Gfo/Idh/MocA_Oxidoreductases"/>
</dbReference>
<reference evidence="4 5" key="1">
    <citation type="submission" date="2018-03" db="EMBL/GenBank/DDBJ databases">
        <title>The ancient ancestry and fast evolution of plastids.</title>
        <authorList>
            <person name="Moore K.R."/>
            <person name="Magnabosco C."/>
            <person name="Momper L."/>
            <person name="Gold D.A."/>
            <person name="Bosak T."/>
            <person name="Fournier G.P."/>
        </authorList>
    </citation>
    <scope>NUCLEOTIDE SEQUENCE [LARGE SCALE GENOMIC DNA]</scope>
    <source>
        <strain evidence="4 5">CCALA 016</strain>
    </source>
</reference>
<evidence type="ECO:0000259" key="2">
    <source>
        <dbReference type="Pfam" id="PF01408"/>
    </source>
</evidence>
<accession>A0A2T1LW96</accession>
<organism evidence="4 5">
    <name type="scientific">Aphanothece hegewaldii CCALA 016</name>
    <dbReference type="NCBI Taxonomy" id="2107694"/>
    <lineage>
        <taxon>Bacteria</taxon>
        <taxon>Bacillati</taxon>
        <taxon>Cyanobacteriota</taxon>
        <taxon>Cyanophyceae</taxon>
        <taxon>Oscillatoriophycideae</taxon>
        <taxon>Chroococcales</taxon>
        <taxon>Aphanothecaceae</taxon>
        <taxon>Aphanothece</taxon>
    </lineage>
</organism>
<keyword evidence="4" id="KW-0808">Transferase</keyword>
<gene>
    <name evidence="4" type="ORF">C7H19_14330</name>
</gene>
<protein>
    <submittedName>
        <fullName evidence="4">Glycosyl transferase family 2</fullName>
    </submittedName>
</protein>
<dbReference type="GO" id="GO:0016740">
    <property type="term" value="F:transferase activity"/>
    <property type="evidence" value="ECO:0007669"/>
    <property type="project" value="UniProtKB-KW"/>
</dbReference>
<feature type="domain" description="Gfo/Idh/MocA-like oxidoreductase N-terminal" evidence="2">
    <location>
        <begin position="5"/>
        <end position="123"/>
    </location>
</feature>
<dbReference type="RefSeq" id="WP_106457565.1">
    <property type="nucleotide sequence ID" value="NZ_PXOH01000015.1"/>
</dbReference>
<dbReference type="PANTHER" id="PTHR43377:SF10">
    <property type="entry name" value="BILIVERDIN REDUCTASE"/>
    <property type="match status" value="1"/>
</dbReference>
<name>A0A2T1LW96_9CHRO</name>
<dbReference type="Gene3D" id="3.30.360.10">
    <property type="entry name" value="Dihydrodipicolinate Reductase, domain 2"/>
    <property type="match status" value="1"/>
</dbReference>
<keyword evidence="5" id="KW-1185">Reference proteome</keyword>
<reference evidence="4 5" key="2">
    <citation type="submission" date="2018-03" db="EMBL/GenBank/DDBJ databases">
        <authorList>
            <person name="Keele B.F."/>
        </authorList>
    </citation>
    <scope>NUCLEOTIDE SEQUENCE [LARGE SCALE GENOMIC DNA]</scope>
    <source>
        <strain evidence="4 5">CCALA 016</strain>
    </source>
</reference>
<dbReference type="EMBL" id="PXOH01000015">
    <property type="protein sequence ID" value="PSF36170.1"/>
    <property type="molecule type" value="Genomic_DNA"/>
</dbReference>
<dbReference type="SUPFAM" id="SSF51735">
    <property type="entry name" value="NAD(P)-binding Rossmann-fold domains"/>
    <property type="match status" value="1"/>
</dbReference>
<dbReference type="Pfam" id="PF02894">
    <property type="entry name" value="GFO_IDH_MocA_C"/>
    <property type="match status" value="1"/>
</dbReference>
<comment type="caution">
    <text evidence="4">The sequence shown here is derived from an EMBL/GenBank/DDBJ whole genome shotgun (WGS) entry which is preliminary data.</text>
</comment>
<dbReference type="Proteomes" id="UP000239001">
    <property type="component" value="Unassembled WGS sequence"/>
</dbReference>
<dbReference type="Gene3D" id="3.40.50.720">
    <property type="entry name" value="NAD(P)-binding Rossmann-like Domain"/>
    <property type="match status" value="1"/>
</dbReference>
<dbReference type="InterPro" id="IPR004104">
    <property type="entry name" value="Gfo/Idh/MocA-like_OxRdtase_C"/>
</dbReference>